<dbReference type="OrthoDB" id="9793120at2"/>
<evidence type="ECO:0000256" key="9">
    <source>
        <dbReference type="ARBA" id="ARBA00023317"/>
    </source>
</evidence>
<dbReference type="PANTHER" id="PTHR33866">
    <property type="entry name" value="S-ADENOSYLMETHIONINE DECARBOXYLASE PROENZYME"/>
    <property type="match status" value="1"/>
</dbReference>
<proteinExistence type="inferred from homology"/>
<evidence type="ECO:0000256" key="4">
    <source>
        <dbReference type="ARBA" id="ARBA00023066"/>
    </source>
</evidence>
<comment type="PTM">
    <text evidence="10">Is synthesized initially as an inactive proenzyme. Formation of the active enzyme involves a self-maturation process in which the active site pyruvoyl group is generated from an internal serine residue via an autocatalytic post-translational modification. Two non-identical subunits are generated from the proenzyme in this reaction, and the pyruvate is formed at the N-terminus of the alpha chain, which is derived from the carboxyl end of the proenzyme. The post-translation cleavage follows an unusual pathway, termed non-hydrolytic serinolysis, in which the side chain hydroxyl group of the serine supplies its oxygen atom to form the C-terminus of the beta chain, while the remainder of the serine residue undergoes an oxidative deamination to produce ammonia and the pyruvoyl group blocking the N-terminus of the alpha chain.</text>
</comment>
<evidence type="ECO:0000313" key="11">
    <source>
        <dbReference type="EMBL" id="VEE99634.1"/>
    </source>
</evidence>
<feature type="active site" description="Proton acceptor; for processing activity" evidence="10">
    <location>
        <position position="70"/>
    </location>
</feature>
<keyword evidence="12" id="KW-1185">Reference proteome</keyword>
<dbReference type="EMBL" id="LR134313">
    <property type="protein sequence ID" value="VEE99634.1"/>
    <property type="molecule type" value="Genomic_DNA"/>
</dbReference>
<accession>A0A1X3D0P4</accession>
<evidence type="ECO:0000256" key="10">
    <source>
        <dbReference type="HAMAP-Rule" id="MF_00464"/>
    </source>
</evidence>
<feature type="chain" id="PRO_5023415085" description="S-adenosylmethionine decarboxylase beta chain" evidence="10">
    <location>
        <begin position="1"/>
        <end position="64"/>
    </location>
</feature>
<dbReference type="Pfam" id="PF02675">
    <property type="entry name" value="AdoMet_dc"/>
    <property type="match status" value="1"/>
</dbReference>
<dbReference type="KEGG" id="nci:NCTC10296_00440"/>
<dbReference type="InterPro" id="IPR016067">
    <property type="entry name" value="S-AdoMet_deCO2ase_core"/>
</dbReference>
<comment type="cofactor">
    <cofactor evidence="10">
        <name>pyruvate</name>
        <dbReference type="ChEBI" id="CHEBI:15361"/>
    </cofactor>
    <text evidence="10">Binds 1 pyruvoyl group covalently per subunit.</text>
</comment>
<keyword evidence="9 10" id="KW-0670">Pyruvate</keyword>
<protein>
    <recommendedName>
        <fullName evidence="10">S-adenosylmethionine decarboxylase proenzyme</fullName>
        <shortName evidence="10">AdoMetDC</shortName>
        <shortName evidence="10">SAMDC</shortName>
        <ecNumber evidence="10">4.1.1.50</ecNumber>
    </recommendedName>
    <component>
        <recommendedName>
            <fullName evidence="10">S-adenosylmethionine decarboxylase beta chain</fullName>
        </recommendedName>
    </component>
    <component>
        <recommendedName>
            <fullName evidence="10">S-adenosylmethionine decarboxylase alpha chain</fullName>
        </recommendedName>
    </component>
</protein>
<comment type="function">
    <text evidence="10">Catalyzes the decarboxylation of S-adenosylmethionine to S-adenosylmethioninamine (dcAdoMet), the propylamine donor required for the synthesis of the polyamines spermine and spermidine from the diamine putrescine.</text>
</comment>
<keyword evidence="1 10" id="KW-0949">S-adenosyl-L-methionine</keyword>
<reference evidence="11 12" key="1">
    <citation type="submission" date="2018-12" db="EMBL/GenBank/DDBJ databases">
        <authorList>
            <consortium name="Pathogen Informatics"/>
        </authorList>
    </citation>
    <scope>NUCLEOTIDE SEQUENCE [LARGE SCALE GENOMIC DNA]</scope>
    <source>
        <strain evidence="11 12">NCTC10296</strain>
    </source>
</reference>
<evidence type="ECO:0000256" key="1">
    <source>
        <dbReference type="ARBA" id="ARBA00022691"/>
    </source>
</evidence>
<evidence type="ECO:0000256" key="7">
    <source>
        <dbReference type="ARBA" id="ARBA00023239"/>
    </source>
</evidence>
<dbReference type="GO" id="GO:0008295">
    <property type="term" value="P:spermidine biosynthetic process"/>
    <property type="evidence" value="ECO:0007669"/>
    <property type="project" value="UniProtKB-UniRule"/>
</dbReference>
<comment type="subunit">
    <text evidence="10">Heterotetramer of two alpha and two beta chains arranged as a dimer of alpha/beta heterodimers.</text>
</comment>
<dbReference type="InterPro" id="IPR042284">
    <property type="entry name" value="AdoMetDC_N"/>
</dbReference>
<keyword evidence="2 10" id="KW-0210">Decarboxylase</keyword>
<sequence length="126" mass="13699">MSYQPGSHGLLDLYGCDAAMLRDEACLKNLLHQAAAVAGATVLGGHFHRFGGEGGVTGVLLLAESHISIHTWPEHGFAALDIFLCGEMQIEQAKRFLCEAFQPQQQAWRVEKRGAQLGQLIHSEST</sequence>
<dbReference type="HAMAP" id="MF_00464">
    <property type="entry name" value="AdoMetDC_1"/>
    <property type="match status" value="1"/>
</dbReference>
<dbReference type="AlphaFoldDB" id="A0A1X3D0P4"/>
<comment type="catalytic activity">
    <reaction evidence="10">
        <text>S-adenosyl-L-methionine + H(+) = S-adenosyl 3-(methylsulfanyl)propylamine + CO2</text>
        <dbReference type="Rhea" id="RHEA:15981"/>
        <dbReference type="ChEBI" id="CHEBI:15378"/>
        <dbReference type="ChEBI" id="CHEBI:16526"/>
        <dbReference type="ChEBI" id="CHEBI:57443"/>
        <dbReference type="ChEBI" id="CHEBI:59789"/>
        <dbReference type="EC" id="4.1.1.50"/>
    </reaction>
</comment>
<dbReference type="RefSeq" id="WP_085415490.1">
    <property type="nucleotide sequence ID" value="NZ_CAUJPY010000008.1"/>
</dbReference>
<dbReference type="Proteomes" id="UP000279284">
    <property type="component" value="Chromosome"/>
</dbReference>
<dbReference type="STRING" id="493.BWD07_00945"/>
<feature type="site" description="Cleavage (non-hydrolytic); by autolysis" evidence="10">
    <location>
        <begin position="64"/>
        <end position="65"/>
    </location>
</feature>
<dbReference type="UniPathway" id="UPA00331">
    <property type="reaction ID" value="UER00451"/>
</dbReference>
<dbReference type="GO" id="GO:0005829">
    <property type="term" value="C:cytosol"/>
    <property type="evidence" value="ECO:0007669"/>
    <property type="project" value="TreeGrafter"/>
</dbReference>
<evidence type="ECO:0000313" key="12">
    <source>
        <dbReference type="Proteomes" id="UP000279284"/>
    </source>
</evidence>
<keyword evidence="8 10" id="KW-0704">Schiff base</keyword>
<evidence type="ECO:0000256" key="3">
    <source>
        <dbReference type="ARBA" id="ARBA00022813"/>
    </source>
</evidence>
<keyword evidence="3 10" id="KW-0068">Autocatalytic cleavage</keyword>
<dbReference type="Gene3D" id="3.30.160.750">
    <property type="match status" value="1"/>
</dbReference>
<dbReference type="InterPro" id="IPR003826">
    <property type="entry name" value="AdoMetDC_fam_prok"/>
</dbReference>
<keyword evidence="6 10" id="KW-0865">Zymogen</keyword>
<feature type="modified residue" description="Pyruvic acid (Ser); by autocatalysis" evidence="10">
    <location>
        <position position="65"/>
    </location>
</feature>
<dbReference type="SUPFAM" id="SSF56276">
    <property type="entry name" value="S-adenosylmethionine decarboxylase"/>
    <property type="match status" value="1"/>
</dbReference>
<dbReference type="EC" id="4.1.1.50" evidence="10"/>
<gene>
    <name evidence="10 11" type="primary">speH</name>
    <name evidence="11" type="ORF">NCTC10296_00440</name>
</gene>
<dbReference type="GO" id="GO:0004014">
    <property type="term" value="F:adenosylmethionine decarboxylase activity"/>
    <property type="evidence" value="ECO:0007669"/>
    <property type="project" value="UniProtKB-UniRule"/>
</dbReference>
<dbReference type="Gene3D" id="3.30.360.110">
    <property type="entry name" value="S-adenosylmethionine decarboxylase domain"/>
    <property type="match status" value="1"/>
</dbReference>
<comment type="pathway">
    <text evidence="10">Amine and polyamine biosynthesis; S-adenosylmethioninamine biosynthesis; S-adenosylmethioninamine from S-adenosyl-L-methionine: step 1/1.</text>
</comment>
<comment type="similarity">
    <text evidence="10">Belongs to the prokaryotic AdoMetDC family. Type 1 subfamily.</text>
</comment>
<keyword evidence="7 10" id="KW-0456">Lyase</keyword>
<dbReference type="InterPro" id="IPR017716">
    <property type="entry name" value="S-AdoMet_deCOase_pro-enz"/>
</dbReference>
<dbReference type="PANTHER" id="PTHR33866:SF2">
    <property type="entry name" value="S-ADENOSYLMETHIONINE DECARBOXYLASE PROENZYME"/>
    <property type="match status" value="1"/>
</dbReference>
<evidence type="ECO:0000256" key="6">
    <source>
        <dbReference type="ARBA" id="ARBA00023145"/>
    </source>
</evidence>
<evidence type="ECO:0000256" key="2">
    <source>
        <dbReference type="ARBA" id="ARBA00022793"/>
    </source>
</evidence>
<keyword evidence="5 10" id="KW-0620">Polyamine biosynthesis</keyword>
<organism evidence="11 12">
    <name type="scientific">Neisseria canis</name>
    <dbReference type="NCBI Taxonomy" id="493"/>
    <lineage>
        <taxon>Bacteria</taxon>
        <taxon>Pseudomonadati</taxon>
        <taxon>Pseudomonadota</taxon>
        <taxon>Betaproteobacteria</taxon>
        <taxon>Neisseriales</taxon>
        <taxon>Neisseriaceae</taxon>
        <taxon>Neisseria</taxon>
    </lineage>
</organism>
<feature type="active site" description="Schiff-base intermediate with substrate; via pyruvic acid" evidence="10">
    <location>
        <position position="65"/>
    </location>
</feature>
<dbReference type="NCBIfam" id="TIGR03330">
    <property type="entry name" value="SAM_DCase_Bsu"/>
    <property type="match status" value="1"/>
</dbReference>
<keyword evidence="4 10" id="KW-0745">Spermidine biosynthesis</keyword>
<feature type="active site" description="Proton donor; for catalytic activity" evidence="10">
    <location>
        <position position="85"/>
    </location>
</feature>
<dbReference type="InterPro" id="IPR042286">
    <property type="entry name" value="AdoMetDC_C"/>
</dbReference>
<evidence type="ECO:0000256" key="5">
    <source>
        <dbReference type="ARBA" id="ARBA00023115"/>
    </source>
</evidence>
<feature type="chain" id="PRO_5023415086" description="S-adenosylmethionine decarboxylase alpha chain" evidence="10">
    <location>
        <begin position="65"/>
        <end position="126"/>
    </location>
</feature>
<name>A0A1X3D0P4_9NEIS</name>
<evidence type="ECO:0000256" key="8">
    <source>
        <dbReference type="ARBA" id="ARBA00023270"/>
    </source>
</evidence>